<dbReference type="InterPro" id="IPR004911">
    <property type="entry name" value="Interferon-induced_GILT"/>
</dbReference>
<evidence type="ECO:0000256" key="3">
    <source>
        <dbReference type="SAM" id="SignalP"/>
    </source>
</evidence>
<evidence type="ECO:0000256" key="2">
    <source>
        <dbReference type="ARBA" id="ARBA00023180"/>
    </source>
</evidence>
<dbReference type="Proteomes" id="UP001153620">
    <property type="component" value="Chromosome 3"/>
</dbReference>
<name>A0A9N9WV13_9DIPT</name>
<keyword evidence="2" id="KW-0325">Glycoprotein</keyword>
<protein>
    <recommendedName>
        <fullName evidence="6">Gamma-interferon inducible lysosomal thiol reductase</fullName>
    </recommendedName>
</protein>
<comment type="similarity">
    <text evidence="1">Belongs to the GILT family.</text>
</comment>
<keyword evidence="5" id="KW-1185">Reference proteome</keyword>
<feature type="signal peptide" evidence="3">
    <location>
        <begin position="1"/>
        <end position="17"/>
    </location>
</feature>
<proteinExistence type="inferred from homology"/>
<reference evidence="4" key="2">
    <citation type="submission" date="2022-10" db="EMBL/GenBank/DDBJ databases">
        <authorList>
            <consortium name="ENA_rothamsted_submissions"/>
            <consortium name="culmorum"/>
            <person name="King R."/>
        </authorList>
    </citation>
    <scope>NUCLEOTIDE SEQUENCE</scope>
</reference>
<accession>A0A9N9WV13</accession>
<dbReference type="PANTHER" id="PTHR13234:SF69">
    <property type="entry name" value="GILT-LIKE PROTEIN 1"/>
    <property type="match status" value="1"/>
</dbReference>
<gene>
    <name evidence="4" type="ORF">CHIRRI_LOCUS10061</name>
</gene>
<evidence type="ECO:0000313" key="4">
    <source>
        <dbReference type="EMBL" id="CAG9807212.1"/>
    </source>
</evidence>
<dbReference type="PROSITE" id="PS51257">
    <property type="entry name" value="PROKAR_LIPOPROTEIN"/>
    <property type="match status" value="1"/>
</dbReference>
<organism evidence="4 5">
    <name type="scientific">Chironomus riparius</name>
    <dbReference type="NCBI Taxonomy" id="315576"/>
    <lineage>
        <taxon>Eukaryota</taxon>
        <taxon>Metazoa</taxon>
        <taxon>Ecdysozoa</taxon>
        <taxon>Arthropoda</taxon>
        <taxon>Hexapoda</taxon>
        <taxon>Insecta</taxon>
        <taxon>Pterygota</taxon>
        <taxon>Neoptera</taxon>
        <taxon>Endopterygota</taxon>
        <taxon>Diptera</taxon>
        <taxon>Nematocera</taxon>
        <taxon>Chironomoidea</taxon>
        <taxon>Chironomidae</taxon>
        <taxon>Chironominae</taxon>
        <taxon>Chironomus</taxon>
    </lineage>
</organism>
<dbReference type="Pfam" id="PF03227">
    <property type="entry name" value="GILT"/>
    <property type="match status" value="1"/>
</dbReference>
<reference evidence="4" key="1">
    <citation type="submission" date="2022-01" db="EMBL/GenBank/DDBJ databases">
        <authorList>
            <person name="King R."/>
        </authorList>
    </citation>
    <scope>NUCLEOTIDE SEQUENCE</scope>
</reference>
<dbReference type="OrthoDB" id="958254at2759"/>
<evidence type="ECO:0000313" key="5">
    <source>
        <dbReference type="Proteomes" id="UP001153620"/>
    </source>
</evidence>
<keyword evidence="3" id="KW-0732">Signal</keyword>
<evidence type="ECO:0008006" key="6">
    <source>
        <dbReference type="Google" id="ProtNLM"/>
    </source>
</evidence>
<feature type="chain" id="PRO_5040440908" description="Gamma-interferon inducible lysosomal thiol reductase" evidence="3">
    <location>
        <begin position="18"/>
        <end position="241"/>
    </location>
</feature>
<evidence type="ECO:0000256" key="1">
    <source>
        <dbReference type="ARBA" id="ARBA00005679"/>
    </source>
</evidence>
<sequence length="241" mass="27053">MIAKVLVLLCILSVSCAQKTPVFIYYESLCPDSQAFVTKQLYPTMKDLKDYVDLHLIPFGKSSYRTQGSDTIFDCHHGEIECYGNKIHACAISHIQVDSFQMEHTRESLIVDYITCLMGGVFKDEAYADLAKECATRTQVKKFESIENCANSTEGSDLLKEMGEKTNKFQQPLKSVPTITIRESFDLQVQQDSLNDFARTVCIHLPKPTPNVCRTYNAATSIQAFTALFTVLIAAALHLMK</sequence>
<dbReference type="EMBL" id="OU895879">
    <property type="protein sequence ID" value="CAG9807212.1"/>
    <property type="molecule type" value="Genomic_DNA"/>
</dbReference>
<dbReference type="AlphaFoldDB" id="A0A9N9WV13"/>
<dbReference type="PANTHER" id="PTHR13234">
    <property type="entry name" value="GAMMA-INTERFERON INDUCIBLE LYSOSOMAL THIOL REDUCTASE GILT"/>
    <property type="match status" value="1"/>
</dbReference>
<dbReference type="GO" id="GO:0016671">
    <property type="term" value="F:oxidoreductase activity, acting on a sulfur group of donors, disulfide as acceptor"/>
    <property type="evidence" value="ECO:0007669"/>
    <property type="project" value="InterPro"/>
</dbReference>